<evidence type="ECO:0000313" key="2">
    <source>
        <dbReference type="EMBL" id="KTC68437.1"/>
    </source>
</evidence>
<comment type="caution">
    <text evidence="2">The sequence shown here is derived from an EMBL/GenBank/DDBJ whole genome shotgun (WGS) entry which is preliminary data.</text>
</comment>
<organism evidence="2 3">
    <name type="scientific">Legionella bozemanae</name>
    <name type="common">Fluoribacter bozemanae</name>
    <dbReference type="NCBI Taxonomy" id="447"/>
    <lineage>
        <taxon>Bacteria</taxon>
        <taxon>Pseudomonadati</taxon>
        <taxon>Pseudomonadota</taxon>
        <taxon>Gammaproteobacteria</taxon>
        <taxon>Legionellales</taxon>
        <taxon>Legionellaceae</taxon>
        <taxon>Legionella</taxon>
    </lineage>
</organism>
<dbReference type="EMBL" id="LNXU01000056">
    <property type="protein sequence ID" value="KTC68437.1"/>
    <property type="molecule type" value="Genomic_DNA"/>
</dbReference>
<proteinExistence type="predicted"/>
<accession>A0A0W0RBP7</accession>
<dbReference type="InterPro" id="IPR025711">
    <property type="entry name" value="PepSY"/>
</dbReference>
<dbReference type="RefSeq" id="WP_058460943.1">
    <property type="nucleotide sequence ID" value="NZ_CAAAIY010000007.1"/>
</dbReference>
<evidence type="ECO:0000313" key="3">
    <source>
        <dbReference type="Proteomes" id="UP000054695"/>
    </source>
</evidence>
<reference evidence="2 3" key="1">
    <citation type="submission" date="2015-11" db="EMBL/GenBank/DDBJ databases">
        <title>Genomic analysis of 38 Legionella species identifies large and diverse effector repertoires.</title>
        <authorList>
            <person name="Burstein D."/>
            <person name="Amaro F."/>
            <person name="Zusman T."/>
            <person name="Lifshitz Z."/>
            <person name="Cohen O."/>
            <person name="Gilbert J.A."/>
            <person name="Pupko T."/>
            <person name="Shuman H.A."/>
            <person name="Segal G."/>
        </authorList>
    </citation>
    <scope>NUCLEOTIDE SEQUENCE [LARGE SCALE GENOMIC DNA]</scope>
    <source>
        <strain evidence="2 3">WIGA</strain>
    </source>
</reference>
<feature type="domain" description="PepSY" evidence="1">
    <location>
        <begin position="25"/>
        <end position="84"/>
    </location>
</feature>
<sequence>MKKEVIISICGGLIFSLATQTILADEIPSRTLPMSELLKILQTRGYSAIREVEFDDGLYEVEAFDEKGIQLILRMNPNTGDFINTNSKTKKYPISMLEASQRIEDAGYHTIFKIEAHGSQYEVKALDKEEKKIKLRIDANSGKIYILE</sequence>
<dbReference type="STRING" id="447.Lboz_3422"/>
<dbReference type="OrthoDB" id="5951452at2"/>
<feature type="domain" description="PepSY" evidence="1">
    <location>
        <begin position="98"/>
        <end position="144"/>
    </location>
</feature>
<protein>
    <recommendedName>
        <fullName evidence="1">PepSY domain-containing protein</fullName>
    </recommendedName>
</protein>
<gene>
    <name evidence="2" type="ORF">Lboz_3422</name>
</gene>
<name>A0A0W0RBP7_LEGBO</name>
<dbReference type="Proteomes" id="UP000054695">
    <property type="component" value="Unassembled WGS sequence"/>
</dbReference>
<keyword evidence="3" id="KW-1185">Reference proteome</keyword>
<evidence type="ECO:0000259" key="1">
    <source>
        <dbReference type="Pfam" id="PF13670"/>
    </source>
</evidence>
<dbReference type="AlphaFoldDB" id="A0A0W0RBP7"/>
<dbReference type="PATRIC" id="fig|447.4.peg.3662"/>
<dbReference type="Pfam" id="PF13670">
    <property type="entry name" value="PepSY_2"/>
    <property type="match status" value="2"/>
</dbReference>